<dbReference type="AlphaFoldDB" id="A0A151QSR8"/>
<evidence type="ECO:0008006" key="4">
    <source>
        <dbReference type="Google" id="ProtNLM"/>
    </source>
</evidence>
<accession>A0A151QSR8</accession>
<reference evidence="2" key="1">
    <citation type="journal article" date="2012" name="Nat. Biotechnol.">
        <title>Draft genome sequence of pigeonpea (Cajanus cajan), an orphan legume crop of resource-poor farmers.</title>
        <authorList>
            <person name="Varshney R.K."/>
            <person name="Chen W."/>
            <person name="Li Y."/>
            <person name="Bharti A.K."/>
            <person name="Saxena R.K."/>
            <person name="Schlueter J.A."/>
            <person name="Donoghue M.T."/>
            <person name="Azam S."/>
            <person name="Fan G."/>
            <person name="Whaley A.M."/>
            <person name="Farmer A.D."/>
            <person name="Sheridan J."/>
            <person name="Iwata A."/>
            <person name="Tuteja R."/>
            <person name="Penmetsa R.V."/>
            <person name="Wu W."/>
            <person name="Upadhyaya H.D."/>
            <person name="Yang S.P."/>
            <person name="Shah T."/>
            <person name="Saxena K.B."/>
            <person name="Michael T."/>
            <person name="McCombie W.R."/>
            <person name="Yang B."/>
            <person name="Zhang G."/>
            <person name="Yang H."/>
            <person name="Wang J."/>
            <person name="Spillane C."/>
            <person name="Cook D.R."/>
            <person name="May G.D."/>
            <person name="Xu X."/>
            <person name="Jackson S.A."/>
        </authorList>
    </citation>
    <scope>NUCLEOTIDE SEQUENCE [LARGE SCALE GENOMIC DNA]</scope>
</reference>
<evidence type="ECO:0000313" key="2">
    <source>
        <dbReference type="EMBL" id="KYP33315.1"/>
    </source>
</evidence>
<keyword evidence="1" id="KW-1133">Transmembrane helix</keyword>
<feature type="transmembrane region" description="Helical" evidence="1">
    <location>
        <begin position="142"/>
        <end position="161"/>
    </location>
</feature>
<dbReference type="Gramene" id="C.cajan_45057.t">
    <property type="protein sequence ID" value="C.cajan_45057.t.cds1"/>
    <property type="gene ID" value="C.cajan_45057"/>
</dbReference>
<gene>
    <name evidence="2" type="ORF">KK1_045844</name>
</gene>
<organism evidence="2 3">
    <name type="scientific">Cajanus cajan</name>
    <name type="common">Pigeon pea</name>
    <name type="synonym">Cajanus indicus</name>
    <dbReference type="NCBI Taxonomy" id="3821"/>
    <lineage>
        <taxon>Eukaryota</taxon>
        <taxon>Viridiplantae</taxon>
        <taxon>Streptophyta</taxon>
        <taxon>Embryophyta</taxon>
        <taxon>Tracheophyta</taxon>
        <taxon>Spermatophyta</taxon>
        <taxon>Magnoliopsida</taxon>
        <taxon>eudicotyledons</taxon>
        <taxon>Gunneridae</taxon>
        <taxon>Pentapetalae</taxon>
        <taxon>rosids</taxon>
        <taxon>fabids</taxon>
        <taxon>Fabales</taxon>
        <taxon>Fabaceae</taxon>
        <taxon>Papilionoideae</taxon>
        <taxon>50 kb inversion clade</taxon>
        <taxon>NPAAA clade</taxon>
        <taxon>indigoferoid/millettioid clade</taxon>
        <taxon>Phaseoleae</taxon>
        <taxon>Cajanus</taxon>
    </lineage>
</organism>
<name>A0A151QSR8_CAJCA</name>
<keyword evidence="3" id="KW-1185">Reference proteome</keyword>
<protein>
    <recommendedName>
        <fullName evidence="4">Retrovirus-related Pol polyprotein from transposon TNT 1-94</fullName>
    </recommendedName>
</protein>
<dbReference type="PANTHER" id="PTHR35317">
    <property type="entry name" value="OS04G0629600 PROTEIN"/>
    <property type="match status" value="1"/>
</dbReference>
<dbReference type="Proteomes" id="UP000075243">
    <property type="component" value="Unassembled WGS sequence"/>
</dbReference>
<keyword evidence="1" id="KW-0812">Transmembrane</keyword>
<evidence type="ECO:0000256" key="1">
    <source>
        <dbReference type="SAM" id="Phobius"/>
    </source>
</evidence>
<dbReference type="EMBL" id="KQ484924">
    <property type="protein sequence ID" value="KYP33315.1"/>
    <property type="molecule type" value="Genomic_DNA"/>
</dbReference>
<keyword evidence="1" id="KW-0472">Membrane</keyword>
<proteinExistence type="predicted"/>
<dbReference type="PANTHER" id="PTHR35317:SF31">
    <property type="entry name" value="DUF4219 DOMAIN-CONTAINING PROTEIN"/>
    <property type="match status" value="1"/>
</dbReference>
<evidence type="ECO:0000313" key="3">
    <source>
        <dbReference type="Proteomes" id="UP000075243"/>
    </source>
</evidence>
<dbReference type="Pfam" id="PF14223">
    <property type="entry name" value="Retrotran_gag_2"/>
    <property type="match status" value="1"/>
</dbReference>
<sequence length="195" mass="23361">MKRMQVLNLRREFETIKIKESEYVKDFTGILLKVVTQIRFLGEKLSDQRVVNKILMCLLEKFESKISYLEENKDFTQISIAELVNTLQAIEQRRSLRMEGNIEGAFVTYVRGKKQEKGNKEKGWKNKYPPCYHYKKNNHTEYFCRLSQALIVGCAISWIMWRRFVKIKQTYRNIKPKSQSMKNMRNIYLLLFVIQ</sequence>